<keyword evidence="4 6" id="KW-0472">Membrane</keyword>
<dbReference type="Proteomes" id="UP001149074">
    <property type="component" value="Unassembled WGS sequence"/>
</dbReference>
<keyword evidence="8" id="KW-1185">Reference proteome</keyword>
<feature type="transmembrane region" description="Helical" evidence="6">
    <location>
        <begin position="134"/>
        <end position="154"/>
    </location>
</feature>
<protein>
    <submittedName>
        <fullName evidence="7">Uncharacterized protein</fullName>
    </submittedName>
</protein>
<dbReference type="GO" id="GO:0000324">
    <property type="term" value="C:fungal-type vacuole"/>
    <property type="evidence" value="ECO:0007669"/>
    <property type="project" value="TreeGrafter"/>
</dbReference>
<dbReference type="PANTHER" id="PTHR31465:SF11">
    <property type="entry name" value="DOMAIN PROTEIN, PUTATIVE (AFU_ORTHOLOGUE AFUA_3G10770)-RELATED"/>
    <property type="match status" value="1"/>
</dbReference>
<dbReference type="AlphaFoldDB" id="A0A9W9FNF8"/>
<comment type="subcellular location">
    <subcellularLocation>
        <location evidence="1">Membrane</location>
        <topology evidence="1">Multi-pass membrane protein</topology>
    </subcellularLocation>
</comment>
<feature type="transmembrane region" description="Helical" evidence="6">
    <location>
        <begin position="250"/>
        <end position="269"/>
    </location>
</feature>
<dbReference type="InterPro" id="IPR007568">
    <property type="entry name" value="RTA1"/>
</dbReference>
<evidence type="ECO:0000256" key="1">
    <source>
        <dbReference type="ARBA" id="ARBA00004141"/>
    </source>
</evidence>
<feature type="transmembrane region" description="Helical" evidence="6">
    <location>
        <begin position="174"/>
        <end position="195"/>
    </location>
</feature>
<evidence type="ECO:0000256" key="2">
    <source>
        <dbReference type="ARBA" id="ARBA00022692"/>
    </source>
</evidence>
<dbReference type="EMBL" id="JAPQKI010000004">
    <property type="protein sequence ID" value="KAJ5103451.1"/>
    <property type="molecule type" value="Genomic_DNA"/>
</dbReference>
<accession>A0A9W9FNF8</accession>
<evidence type="ECO:0000256" key="4">
    <source>
        <dbReference type="ARBA" id="ARBA00023136"/>
    </source>
</evidence>
<dbReference type="GeneID" id="81355453"/>
<feature type="transmembrane region" description="Helical" evidence="6">
    <location>
        <begin position="90"/>
        <end position="114"/>
    </location>
</feature>
<reference evidence="7" key="1">
    <citation type="submission" date="2022-11" db="EMBL/GenBank/DDBJ databases">
        <authorList>
            <person name="Petersen C."/>
        </authorList>
    </citation>
    <scope>NUCLEOTIDE SEQUENCE</scope>
    <source>
        <strain evidence="7">IBT 30761</strain>
    </source>
</reference>
<dbReference type="Pfam" id="PF04479">
    <property type="entry name" value="RTA1"/>
    <property type="match status" value="1"/>
</dbReference>
<feature type="compositionally biased region" description="Basic and acidic residues" evidence="5">
    <location>
        <begin position="283"/>
        <end position="304"/>
    </location>
</feature>
<proteinExistence type="predicted"/>
<gene>
    <name evidence="7" type="ORF">N7532_003980</name>
</gene>
<name>A0A9W9FNF8_9EURO</name>
<feature type="transmembrane region" description="Helical" evidence="6">
    <location>
        <begin position="60"/>
        <end position="78"/>
    </location>
</feature>
<organism evidence="7 8">
    <name type="scientific">Penicillium argentinense</name>
    <dbReference type="NCBI Taxonomy" id="1131581"/>
    <lineage>
        <taxon>Eukaryota</taxon>
        <taxon>Fungi</taxon>
        <taxon>Dikarya</taxon>
        <taxon>Ascomycota</taxon>
        <taxon>Pezizomycotina</taxon>
        <taxon>Eurotiomycetes</taxon>
        <taxon>Eurotiomycetidae</taxon>
        <taxon>Eurotiales</taxon>
        <taxon>Aspergillaceae</taxon>
        <taxon>Penicillium</taxon>
    </lineage>
</organism>
<feature type="transmembrane region" description="Helical" evidence="6">
    <location>
        <begin position="29"/>
        <end position="48"/>
    </location>
</feature>
<keyword evidence="2 6" id="KW-0812">Transmembrane</keyword>
<dbReference type="PANTHER" id="PTHR31465">
    <property type="entry name" value="PROTEIN RTA1-RELATED"/>
    <property type="match status" value="1"/>
</dbReference>
<feature type="transmembrane region" description="Helical" evidence="6">
    <location>
        <begin position="207"/>
        <end position="230"/>
    </location>
</feature>
<evidence type="ECO:0000256" key="5">
    <source>
        <dbReference type="SAM" id="MobiDB-lite"/>
    </source>
</evidence>
<dbReference type="OrthoDB" id="1844152at2759"/>
<evidence type="ECO:0000313" key="8">
    <source>
        <dbReference type="Proteomes" id="UP001149074"/>
    </source>
</evidence>
<dbReference type="RefSeq" id="XP_056476831.1">
    <property type="nucleotide sequence ID" value="XM_056616474.1"/>
</dbReference>
<evidence type="ECO:0000256" key="6">
    <source>
        <dbReference type="SAM" id="Phobius"/>
    </source>
</evidence>
<dbReference type="GO" id="GO:0005886">
    <property type="term" value="C:plasma membrane"/>
    <property type="evidence" value="ECO:0007669"/>
    <property type="project" value="TreeGrafter"/>
</dbReference>
<sequence length="304" mass="33302">MSNSTTDWREQLAVGCHAKVEGLGTSYGYVPTLGAGIAYCTLFGLSMIFHTAQFWWTRTWWASVFSIGCMVEVLGWAGRTWSSKCPYNTTAFLMQISTLIIAPTFFTAGIYVILGRFIQLLGRESSILRPSLYLWIFCTCDVISLVVQAIGGGMASSEAGKINGNTAPGTHTMVAGIVFQLFSITIFVICAADFVRRSIRLRLLQNMSGSAIPLFGAMILSVLCIYIRSIYRTIELSQGWSGYLITHESYFIALDGAMMIVAVAVFNVLHPGWHLPKDAAASSKRDVSSVDEVELNRPDGSRGV</sequence>
<evidence type="ECO:0000313" key="7">
    <source>
        <dbReference type="EMBL" id="KAJ5103451.1"/>
    </source>
</evidence>
<keyword evidence="3 6" id="KW-1133">Transmembrane helix</keyword>
<comment type="caution">
    <text evidence="7">The sequence shown here is derived from an EMBL/GenBank/DDBJ whole genome shotgun (WGS) entry which is preliminary data.</text>
</comment>
<evidence type="ECO:0000256" key="3">
    <source>
        <dbReference type="ARBA" id="ARBA00022989"/>
    </source>
</evidence>
<feature type="region of interest" description="Disordered" evidence="5">
    <location>
        <begin position="282"/>
        <end position="304"/>
    </location>
</feature>
<reference evidence="7" key="2">
    <citation type="journal article" date="2023" name="IMA Fungus">
        <title>Comparative genomic study of the Penicillium genus elucidates a diverse pangenome and 15 lateral gene transfer events.</title>
        <authorList>
            <person name="Petersen C."/>
            <person name="Sorensen T."/>
            <person name="Nielsen M.R."/>
            <person name="Sondergaard T.E."/>
            <person name="Sorensen J.L."/>
            <person name="Fitzpatrick D.A."/>
            <person name="Frisvad J.C."/>
            <person name="Nielsen K.L."/>
        </authorList>
    </citation>
    <scope>NUCLEOTIDE SEQUENCE</scope>
    <source>
        <strain evidence="7">IBT 30761</strain>
    </source>
</reference>